<dbReference type="RefSeq" id="XP_030981283.1">
    <property type="nucleotide sequence ID" value="XM_031127835.1"/>
</dbReference>
<reference evidence="2" key="2">
    <citation type="submission" date="2019-10" db="EMBL/GenBank/DDBJ databases">
        <authorList>
            <consortium name="NCBI Genome Project"/>
        </authorList>
    </citation>
    <scope>NUCLEOTIDE SEQUENCE</scope>
    <source>
        <strain evidence="2">NI907</strain>
    </source>
</reference>
<organism evidence="1 2">
    <name type="scientific">Pyricularia grisea</name>
    <name type="common">Crabgrass-specific blast fungus</name>
    <name type="synonym">Magnaporthe grisea</name>
    <dbReference type="NCBI Taxonomy" id="148305"/>
    <lineage>
        <taxon>Eukaryota</taxon>
        <taxon>Fungi</taxon>
        <taxon>Dikarya</taxon>
        <taxon>Ascomycota</taxon>
        <taxon>Pezizomycotina</taxon>
        <taxon>Sordariomycetes</taxon>
        <taxon>Sordariomycetidae</taxon>
        <taxon>Magnaporthales</taxon>
        <taxon>Pyriculariaceae</taxon>
        <taxon>Pyricularia</taxon>
    </lineage>
</organism>
<dbReference type="Proteomes" id="UP000515153">
    <property type="component" value="Unplaced"/>
</dbReference>
<gene>
    <name evidence="2" type="ORF">PgNI_07829</name>
</gene>
<dbReference type="AlphaFoldDB" id="A0A6P8B267"/>
<reference evidence="2" key="3">
    <citation type="submission" date="2025-08" db="UniProtKB">
        <authorList>
            <consortium name="RefSeq"/>
        </authorList>
    </citation>
    <scope>IDENTIFICATION</scope>
    <source>
        <strain evidence="2">NI907</strain>
    </source>
</reference>
<name>A0A6P8B267_PYRGI</name>
<reference evidence="2" key="1">
    <citation type="journal article" date="2019" name="Mol. Biol. Evol.">
        <title>Blast fungal genomes show frequent chromosomal changes, gene gains and losses, and effector gene turnover.</title>
        <authorList>
            <person name="Gomez Luciano L.B."/>
            <person name="Jason Tsai I."/>
            <person name="Chuma I."/>
            <person name="Tosa Y."/>
            <person name="Chen Y.H."/>
            <person name="Li J.Y."/>
            <person name="Li M.Y."/>
            <person name="Jade Lu M.Y."/>
            <person name="Nakayashiki H."/>
            <person name="Li W.H."/>
        </authorList>
    </citation>
    <scope>NUCLEOTIDE SEQUENCE</scope>
    <source>
        <strain evidence="2">NI907</strain>
    </source>
</reference>
<accession>A0A6P8B267</accession>
<sequence length="165" mass="18936">MKPNGSRAFLNHLTFLLLGPLYHLLNELERKQAVENAVELAKPKCGLVFCAFVSREAHLRDLVTREPDRLVKQKDFYAAYFKTGRYEKLNEANVATSQSFHTNSDEIRHFFHKHFSNTLEMISLRSTEGILGGGLDKALIDADADVVQSWADLMFKEYSEMEMHL</sequence>
<evidence type="ECO:0000313" key="1">
    <source>
        <dbReference type="Proteomes" id="UP000515153"/>
    </source>
</evidence>
<dbReference type="GeneID" id="41962744"/>
<keyword evidence="1" id="KW-1185">Reference proteome</keyword>
<evidence type="ECO:0000313" key="2">
    <source>
        <dbReference type="RefSeq" id="XP_030981283.1"/>
    </source>
</evidence>
<dbReference type="KEGG" id="pgri:PgNI_07829"/>
<protein>
    <submittedName>
        <fullName evidence="2">Uncharacterized protein</fullName>
    </submittedName>
</protein>
<proteinExistence type="predicted"/>